<name>A0A4U3KY06_9BACT</name>
<dbReference type="OrthoDB" id="2488311at2"/>
<evidence type="ECO:0000313" key="2">
    <source>
        <dbReference type="Proteomes" id="UP000305848"/>
    </source>
</evidence>
<reference evidence="1 2" key="1">
    <citation type="submission" date="2019-05" db="EMBL/GenBank/DDBJ databases">
        <title>Panacibacter sp. strain 17mud1-8 Genome sequencing and assembly.</title>
        <authorList>
            <person name="Chhetri G."/>
        </authorList>
    </citation>
    <scope>NUCLEOTIDE SEQUENCE [LARGE SCALE GENOMIC DNA]</scope>
    <source>
        <strain evidence="1 2">17mud1-8</strain>
    </source>
</reference>
<comment type="caution">
    <text evidence="1">The sequence shown here is derived from an EMBL/GenBank/DDBJ whole genome shotgun (WGS) entry which is preliminary data.</text>
</comment>
<organism evidence="1 2">
    <name type="scientific">Ilyomonas limi</name>
    <dbReference type="NCBI Taxonomy" id="2575867"/>
    <lineage>
        <taxon>Bacteria</taxon>
        <taxon>Pseudomonadati</taxon>
        <taxon>Bacteroidota</taxon>
        <taxon>Chitinophagia</taxon>
        <taxon>Chitinophagales</taxon>
        <taxon>Chitinophagaceae</taxon>
        <taxon>Ilyomonas</taxon>
    </lineage>
</organism>
<protein>
    <submittedName>
        <fullName evidence="1">Uncharacterized protein</fullName>
    </submittedName>
</protein>
<dbReference type="Proteomes" id="UP000305848">
    <property type="component" value="Unassembled WGS sequence"/>
</dbReference>
<accession>A0A4U3KY06</accession>
<gene>
    <name evidence="1" type="ORF">FC093_18670</name>
</gene>
<proteinExistence type="predicted"/>
<dbReference type="AlphaFoldDB" id="A0A4U3KY06"/>
<evidence type="ECO:0000313" key="1">
    <source>
        <dbReference type="EMBL" id="TKK66026.1"/>
    </source>
</evidence>
<sequence length="546" mass="62699">MKKLLTALFFIFYSIYAHSQSPRIVNIVNFIRLLEPRDAAITQDVLYQTVVNQIKLMRQYHLGGTFLLQYDALMDPRYQKLLKTLPRDSFEIGAWWEIPQPLVEHAGMVWRGRYPWDWRANIGFSTGYTPRERELLVDTYMKDFKQIFGYYPKSVASWFIDAHSLYYMYNHYHIVASANCKDQYGTDGYTLWGGYWNGAYYPSKLNAYMPAQHQANAIPVPVFRMLGSDPVRQYDDNLSRDRQGVITLEPVYPRAGGDSTWVRWFFNEFVSGANMAFSYAQAGQENSFTWDAMAKGLQIQFPLIERLRDEKKIRVETLAKSGAWFASQFKITPATAVTINHDLPGSNKKTVWFNSRFYRANLLWENGHLRFRDIHLFSEELPSRYETEVATTNDCEFYTLPLVDGYLWSDTTFFAGLRFKSLINGVEKDITGGIPTISDSVPGKLFISWPLQNVPGKLTVQFSEDAISMSLQGNDSFRWYLSFAAAAGKKLPFTGIASNRMNAMFEGMKYAVVAANGSFTKGKRPDEFTIQPAQQEVVLHFTTEAS</sequence>
<dbReference type="RefSeq" id="WP_137263333.1">
    <property type="nucleotide sequence ID" value="NZ_SZQL01000017.1"/>
</dbReference>
<dbReference type="Gene3D" id="3.20.20.510">
    <property type="entry name" value="Uncharacterised protein PF12979, DUF3863"/>
    <property type="match status" value="1"/>
</dbReference>
<dbReference type="EMBL" id="SZQL01000017">
    <property type="protein sequence ID" value="TKK66026.1"/>
    <property type="molecule type" value="Genomic_DNA"/>
</dbReference>
<keyword evidence="2" id="KW-1185">Reference proteome</keyword>